<evidence type="ECO:0000313" key="5">
    <source>
        <dbReference type="Proteomes" id="UP000215596"/>
    </source>
</evidence>
<sequence length="349" mass="38333">MGKRYSILIAGCGSMSNLWVEYVKEREDAHIIGLVDLYEATARAMAERHGLSCPVFSNIEEALASTSPDIVFDITVPASHYHISRAALSHGCHVFSEKPLAESMDQCLEIVELASREGRTHAVMQNRRFDPRIRAYKDLIQSGAIGQPGFIGADFFLGPHFGGFREAMESPLLLDMAIHTFDQARFLSGANPETVYCQEFNPPGSWYAGNAMAVCIFEMSDGTVFNYRGSWCAEGAQTSWEAAWRVTGSKGTAIWNGFEEVYAEVVADQEGAGQFSRKLERVQGIIPEMSKTGHHGCLENMFASLEAGTKPETDGSDNIYSMAMVLGALESARTGRKVKISEFMGQPRG</sequence>
<dbReference type="Proteomes" id="UP000215596">
    <property type="component" value="Unassembled WGS sequence"/>
</dbReference>
<dbReference type="Pfam" id="PF01408">
    <property type="entry name" value="GFO_IDH_MocA"/>
    <property type="match status" value="1"/>
</dbReference>
<gene>
    <name evidence="4" type="ORF">CHH67_11635</name>
    <name evidence="3" type="ORF">GNP94_16960</name>
</gene>
<proteinExistence type="predicted"/>
<dbReference type="InterPro" id="IPR051450">
    <property type="entry name" value="Gfo/Idh/MocA_Oxidoreductases"/>
</dbReference>
<dbReference type="PANTHER" id="PTHR43377">
    <property type="entry name" value="BILIVERDIN REDUCTASE A"/>
    <property type="match status" value="1"/>
</dbReference>
<evidence type="ECO:0000313" key="6">
    <source>
        <dbReference type="Proteomes" id="UP000435177"/>
    </source>
</evidence>
<dbReference type="Gene3D" id="3.40.50.720">
    <property type="entry name" value="NAD(P)-binding Rossmann-like Domain"/>
    <property type="match status" value="1"/>
</dbReference>
<dbReference type="SUPFAM" id="SSF55347">
    <property type="entry name" value="Glyceraldehyde-3-phosphate dehydrogenase-like, C-terminal domain"/>
    <property type="match status" value="1"/>
</dbReference>
<dbReference type="AlphaFoldDB" id="A0A268ETW6"/>
<dbReference type="Proteomes" id="UP000435177">
    <property type="component" value="Unassembled WGS sequence"/>
</dbReference>
<evidence type="ECO:0000259" key="1">
    <source>
        <dbReference type="Pfam" id="PF01408"/>
    </source>
</evidence>
<dbReference type="Pfam" id="PF22725">
    <property type="entry name" value="GFO_IDH_MocA_C3"/>
    <property type="match status" value="1"/>
</dbReference>
<feature type="domain" description="GFO/IDH/MocA-like oxidoreductase" evidence="2">
    <location>
        <begin position="134"/>
        <end position="253"/>
    </location>
</feature>
<dbReference type="RefSeq" id="WP_095265358.1">
    <property type="nucleotide sequence ID" value="NZ_NPBY01000036.1"/>
</dbReference>
<dbReference type="EMBL" id="NPBY01000036">
    <property type="protein sequence ID" value="PAD76567.1"/>
    <property type="molecule type" value="Genomic_DNA"/>
</dbReference>
<name>A0A268ETW6_9BACL</name>
<protein>
    <submittedName>
        <fullName evidence="3 4">Oxidoreductase</fullName>
    </submittedName>
</protein>
<evidence type="ECO:0000259" key="2">
    <source>
        <dbReference type="Pfam" id="PF22725"/>
    </source>
</evidence>
<dbReference type="InterPro" id="IPR000683">
    <property type="entry name" value="Gfo/Idh/MocA-like_OxRdtase_N"/>
</dbReference>
<evidence type="ECO:0000313" key="3">
    <source>
        <dbReference type="EMBL" id="MUG67682.1"/>
    </source>
</evidence>
<dbReference type="Gene3D" id="3.30.360.10">
    <property type="entry name" value="Dihydrodipicolinate Reductase, domain 2"/>
    <property type="match status" value="1"/>
</dbReference>
<accession>A0A268ETW6</accession>
<keyword evidence="6" id="KW-1185">Reference proteome</keyword>
<dbReference type="OrthoDB" id="9800252at2"/>
<feature type="domain" description="Gfo/Idh/MocA-like oxidoreductase N-terminal" evidence="1">
    <location>
        <begin position="7"/>
        <end position="123"/>
    </location>
</feature>
<dbReference type="SUPFAM" id="SSF51735">
    <property type="entry name" value="NAD(P)-binding Rossmann-fold domains"/>
    <property type="match status" value="1"/>
</dbReference>
<dbReference type="GO" id="GO:0000166">
    <property type="term" value="F:nucleotide binding"/>
    <property type="evidence" value="ECO:0007669"/>
    <property type="project" value="InterPro"/>
</dbReference>
<dbReference type="InterPro" id="IPR055170">
    <property type="entry name" value="GFO_IDH_MocA-like_dom"/>
</dbReference>
<organism evidence="4 5">
    <name type="scientific">Paenibacillus campinasensis</name>
    <dbReference type="NCBI Taxonomy" id="66347"/>
    <lineage>
        <taxon>Bacteria</taxon>
        <taxon>Bacillati</taxon>
        <taxon>Bacillota</taxon>
        <taxon>Bacilli</taxon>
        <taxon>Bacillales</taxon>
        <taxon>Paenibacillaceae</taxon>
        <taxon>Paenibacillus</taxon>
    </lineage>
</organism>
<dbReference type="PANTHER" id="PTHR43377:SF1">
    <property type="entry name" value="BILIVERDIN REDUCTASE A"/>
    <property type="match status" value="1"/>
</dbReference>
<dbReference type="EMBL" id="WOAA01000016">
    <property type="protein sequence ID" value="MUG67682.1"/>
    <property type="molecule type" value="Genomic_DNA"/>
</dbReference>
<evidence type="ECO:0000313" key="4">
    <source>
        <dbReference type="EMBL" id="PAD76567.1"/>
    </source>
</evidence>
<dbReference type="InterPro" id="IPR036291">
    <property type="entry name" value="NAD(P)-bd_dom_sf"/>
</dbReference>
<reference evidence="3 6" key="2">
    <citation type="submission" date="2019-11" db="EMBL/GenBank/DDBJ databases">
        <title>Draft genome sequences of five Paenibacillus species of dairy origin.</title>
        <authorList>
            <person name="Olajide A.M."/>
            <person name="Chen S."/>
            <person name="Lapointe G."/>
        </authorList>
    </citation>
    <scope>NUCLEOTIDE SEQUENCE [LARGE SCALE GENOMIC DNA]</scope>
    <source>
        <strain evidence="3 6">3CS1</strain>
    </source>
</reference>
<comment type="caution">
    <text evidence="4">The sequence shown here is derived from an EMBL/GenBank/DDBJ whole genome shotgun (WGS) entry which is preliminary data.</text>
</comment>
<reference evidence="4 5" key="1">
    <citation type="submission" date="2017-07" db="EMBL/GenBank/DDBJ databases">
        <title>Isolation and whole genome analysis of endospore-forming bacteria from heroin.</title>
        <authorList>
            <person name="Kalinowski J."/>
            <person name="Ahrens B."/>
            <person name="Al-Dilaimi A."/>
            <person name="Winkler A."/>
            <person name="Wibberg D."/>
            <person name="Schleenbecker U."/>
            <person name="Ruckert C."/>
            <person name="Wolfel R."/>
            <person name="Grass G."/>
        </authorList>
    </citation>
    <scope>NUCLEOTIDE SEQUENCE [LARGE SCALE GENOMIC DNA]</scope>
    <source>
        <strain evidence="4 5">7537-G1</strain>
    </source>
</reference>